<keyword evidence="3" id="KW-1185">Reference proteome</keyword>
<name>A0A7X6K4U3_9MICC</name>
<feature type="region of interest" description="Disordered" evidence="1">
    <location>
        <begin position="27"/>
        <end position="66"/>
    </location>
</feature>
<sequence>MALPRVSPARGSVGRGRENGLLIYRNGSFTKVPSPDGYGRIGNQAGSEHSTVVLGDDKTGGRTRTPPRRVALVVTASAGLPHVPNELTGVEG</sequence>
<evidence type="ECO:0000313" key="2">
    <source>
        <dbReference type="EMBL" id="NKX55732.1"/>
    </source>
</evidence>
<reference evidence="2 3" key="1">
    <citation type="submission" date="2020-04" db="EMBL/GenBank/DDBJ databases">
        <title>Arthrobacter sp. nov.</title>
        <authorList>
            <person name="Liu S."/>
        </authorList>
    </citation>
    <scope>NUCLEOTIDE SEQUENCE [LARGE SCALE GENOMIC DNA]</scope>
    <source>
        <strain evidence="2 3">E918</strain>
    </source>
</reference>
<gene>
    <name evidence="2" type="ORF">HGG74_14530</name>
</gene>
<evidence type="ECO:0000256" key="1">
    <source>
        <dbReference type="SAM" id="MobiDB-lite"/>
    </source>
</evidence>
<dbReference type="RefSeq" id="WP_168487411.1">
    <property type="nucleotide sequence ID" value="NZ_JAAZSQ010000015.1"/>
</dbReference>
<proteinExistence type="predicted"/>
<protein>
    <submittedName>
        <fullName evidence="2">Uncharacterized protein</fullName>
    </submittedName>
</protein>
<organism evidence="2 3">
    <name type="scientific">Arthrobacter mobilis</name>
    <dbReference type="NCBI Taxonomy" id="2724944"/>
    <lineage>
        <taxon>Bacteria</taxon>
        <taxon>Bacillati</taxon>
        <taxon>Actinomycetota</taxon>
        <taxon>Actinomycetes</taxon>
        <taxon>Micrococcales</taxon>
        <taxon>Micrococcaceae</taxon>
        <taxon>Arthrobacter</taxon>
    </lineage>
</organism>
<dbReference type="Proteomes" id="UP000544090">
    <property type="component" value="Unassembled WGS sequence"/>
</dbReference>
<dbReference type="EMBL" id="JAAZSQ010000015">
    <property type="protein sequence ID" value="NKX55732.1"/>
    <property type="molecule type" value="Genomic_DNA"/>
</dbReference>
<comment type="caution">
    <text evidence="2">The sequence shown here is derived from an EMBL/GenBank/DDBJ whole genome shotgun (WGS) entry which is preliminary data.</text>
</comment>
<evidence type="ECO:0000313" key="3">
    <source>
        <dbReference type="Proteomes" id="UP000544090"/>
    </source>
</evidence>
<dbReference type="AlphaFoldDB" id="A0A7X6K4U3"/>
<accession>A0A7X6K4U3</accession>